<organism evidence="1">
    <name type="scientific">marine sediment metagenome</name>
    <dbReference type="NCBI Taxonomy" id="412755"/>
    <lineage>
        <taxon>unclassified sequences</taxon>
        <taxon>metagenomes</taxon>
        <taxon>ecological metagenomes</taxon>
    </lineage>
</organism>
<proteinExistence type="predicted"/>
<dbReference type="EMBL" id="BARU01026941">
    <property type="protein sequence ID" value="GAH68631.1"/>
    <property type="molecule type" value="Genomic_DNA"/>
</dbReference>
<reference evidence="1" key="1">
    <citation type="journal article" date="2014" name="Front. Microbiol.">
        <title>High frequency of phylogenetically diverse reductive dehalogenase-homologous genes in deep subseafloor sedimentary metagenomes.</title>
        <authorList>
            <person name="Kawai M."/>
            <person name="Futagami T."/>
            <person name="Toyoda A."/>
            <person name="Takaki Y."/>
            <person name="Nishi S."/>
            <person name="Hori S."/>
            <person name="Arai W."/>
            <person name="Tsubouchi T."/>
            <person name="Morono Y."/>
            <person name="Uchiyama I."/>
            <person name="Ito T."/>
            <person name="Fujiyama A."/>
            <person name="Inagaki F."/>
            <person name="Takami H."/>
        </authorList>
    </citation>
    <scope>NUCLEOTIDE SEQUENCE</scope>
    <source>
        <strain evidence="1">Expedition CK06-06</strain>
    </source>
</reference>
<evidence type="ECO:0000313" key="1">
    <source>
        <dbReference type="EMBL" id="GAH68631.1"/>
    </source>
</evidence>
<dbReference type="InterPro" id="IPR015943">
    <property type="entry name" value="WD40/YVTN_repeat-like_dom_sf"/>
</dbReference>
<dbReference type="Gene3D" id="2.130.10.10">
    <property type="entry name" value="YVTN repeat-like/Quinoprotein amine dehydrogenase"/>
    <property type="match status" value="1"/>
</dbReference>
<dbReference type="AlphaFoldDB" id="X1HEK2"/>
<feature type="non-terminal residue" evidence="1">
    <location>
        <position position="1"/>
    </location>
</feature>
<dbReference type="InterPro" id="IPR011047">
    <property type="entry name" value="Quinoprotein_ADH-like_sf"/>
</dbReference>
<dbReference type="SUPFAM" id="SSF50998">
    <property type="entry name" value="Quinoprotein alcohol dehydrogenase-like"/>
    <property type="match status" value="1"/>
</dbReference>
<sequence length="243" mass="27177">VFCVDYQKNYLRATRRGKGEQQSTIYALDVRAGKVLWQAPVKTPEDNMDKKARKRLPPLTPRLAYSEENDILLLTATRSTLGAYKGKTGDLLWSENIPCRDRGGNYSGSEPPIVHPVMLITHAGECYELQTGSRLSRLWIGMNTNYMGGGTRGCNRALGSYFMVMFRDASAAYVDMKTRLRYHFRGIRSGCTNNLLPAGGILNAPNLSHGCACNWPLWGSFALMHMPEVTSWDPEGMVGEEEF</sequence>
<comment type="caution">
    <text evidence="1">The sequence shown here is derived from an EMBL/GenBank/DDBJ whole genome shotgun (WGS) entry which is preliminary data.</text>
</comment>
<accession>X1HEK2</accession>
<protein>
    <submittedName>
        <fullName evidence="1">Uncharacterized protein</fullName>
    </submittedName>
</protein>
<gene>
    <name evidence="1" type="ORF">S03H2_43223</name>
</gene>
<name>X1HEK2_9ZZZZ</name>